<sequence>MENIIFKNLEELNLEEKLLLIRKYHQINLYTVDKSWCLQLFHLEFTANDEVDCIWESSSEDLNKLLNEALEYINENEYCTIYDI</sequence>
<evidence type="ECO:0000313" key="2">
    <source>
        <dbReference type="EMBL" id="EDT23108.1"/>
    </source>
</evidence>
<organism evidence="1 4">
    <name type="scientific">Clostridium perfringens B str. ATCC 3626</name>
    <dbReference type="NCBI Taxonomy" id="451754"/>
    <lineage>
        <taxon>Bacteria</taxon>
        <taxon>Bacillati</taxon>
        <taxon>Bacillota</taxon>
        <taxon>Clostridia</taxon>
        <taxon>Eubacteriales</taxon>
        <taxon>Clostridiaceae</taxon>
        <taxon>Clostridium</taxon>
    </lineage>
</organism>
<reference evidence="1 4" key="1">
    <citation type="submission" date="2007-07" db="EMBL/GenBank/DDBJ databases">
        <title>Annotation of Clostridium perfringens B str. ATCC 3626.</title>
        <authorList>
            <person name="Paulsen I."/>
            <person name="Sebastian Y."/>
        </authorList>
    </citation>
    <scope>NUCLEOTIDE SEQUENCE [LARGE SCALE GENOMIC DNA]</scope>
    <source>
        <strain evidence="1">ATCC 3626</strain>
        <strain evidence="4">B str. ATCC 3626</strain>
    </source>
</reference>
<comment type="caution">
    <text evidence="1">The sequence shown here is derived from an EMBL/GenBank/DDBJ whole genome shotgun (WGS) entry which is preliminary data.</text>
</comment>
<gene>
    <name evidence="1" type="ORF">AC1_A0066</name>
    <name evidence="3" type="ORF">AC1_A0122</name>
    <name evidence="2" type="ORF">AC1_A0383</name>
</gene>
<dbReference type="Proteomes" id="UP000004342">
    <property type="component" value="Unassembled WGS sequence"/>
</dbReference>
<dbReference type="AlphaFoldDB" id="A0AAV3BGU1"/>
<dbReference type="EMBL" id="ABDV01000020">
    <property type="protein sequence ID" value="EDT23266.1"/>
    <property type="molecule type" value="Genomic_DNA"/>
</dbReference>
<evidence type="ECO:0000313" key="1">
    <source>
        <dbReference type="EMBL" id="EDT22128.1"/>
    </source>
</evidence>
<protein>
    <submittedName>
        <fullName evidence="1">Uncharacterized protein</fullName>
    </submittedName>
</protein>
<dbReference type="EMBL" id="ABDV01000072">
    <property type="protein sequence ID" value="EDT22128.1"/>
    <property type="molecule type" value="Genomic_DNA"/>
</dbReference>
<evidence type="ECO:0000313" key="3">
    <source>
        <dbReference type="EMBL" id="EDT23266.1"/>
    </source>
</evidence>
<accession>A0AAV3BGU1</accession>
<proteinExistence type="predicted"/>
<evidence type="ECO:0000313" key="4">
    <source>
        <dbReference type="Proteomes" id="UP000004342"/>
    </source>
</evidence>
<dbReference type="EMBL" id="ABDV01000022">
    <property type="protein sequence ID" value="EDT23108.1"/>
    <property type="molecule type" value="Genomic_DNA"/>
</dbReference>
<dbReference type="RefSeq" id="WP_003458889.1">
    <property type="nucleotide sequence ID" value="NZ_ABDV01000020.1"/>
</dbReference>
<name>A0AAV3BGU1_CLOPF</name>